<gene>
    <name evidence="1" type="primary">ubiG_2</name>
    <name evidence="1" type="ORF">Mal4_03800</name>
</gene>
<dbReference type="SUPFAM" id="SSF53335">
    <property type="entry name" value="S-adenosyl-L-methionine-dependent methyltransferases"/>
    <property type="match status" value="1"/>
</dbReference>
<dbReference type="Pfam" id="PF13489">
    <property type="entry name" value="Methyltransf_23"/>
    <property type="match status" value="1"/>
</dbReference>
<dbReference type="EC" id="2.1.1.222" evidence="1"/>
<dbReference type="KEGG" id="mri:Mal4_03800"/>
<dbReference type="CDD" id="cd02440">
    <property type="entry name" value="AdoMet_MTases"/>
    <property type="match status" value="1"/>
</dbReference>
<dbReference type="EMBL" id="CP036275">
    <property type="protein sequence ID" value="QDU36097.1"/>
    <property type="molecule type" value="Genomic_DNA"/>
</dbReference>
<reference evidence="1 2" key="1">
    <citation type="submission" date="2019-02" db="EMBL/GenBank/DDBJ databases">
        <title>Deep-cultivation of Planctomycetes and their phenomic and genomic characterization uncovers novel biology.</title>
        <authorList>
            <person name="Wiegand S."/>
            <person name="Jogler M."/>
            <person name="Boedeker C."/>
            <person name="Pinto D."/>
            <person name="Vollmers J."/>
            <person name="Rivas-Marin E."/>
            <person name="Kohn T."/>
            <person name="Peeters S.H."/>
            <person name="Heuer A."/>
            <person name="Rast P."/>
            <person name="Oberbeckmann S."/>
            <person name="Bunk B."/>
            <person name="Jeske O."/>
            <person name="Meyerdierks A."/>
            <person name="Storesund J.E."/>
            <person name="Kallscheuer N."/>
            <person name="Luecker S."/>
            <person name="Lage O.M."/>
            <person name="Pohl T."/>
            <person name="Merkel B.J."/>
            <person name="Hornburger P."/>
            <person name="Mueller R.-W."/>
            <person name="Bruemmer F."/>
            <person name="Labrenz M."/>
            <person name="Spormann A.M."/>
            <person name="Op den Camp H."/>
            <person name="Overmann J."/>
            <person name="Amann R."/>
            <person name="Jetten M.S.M."/>
            <person name="Mascher T."/>
            <person name="Medema M.H."/>
            <person name="Devos D.P."/>
            <person name="Kaster A.-K."/>
            <person name="Ovreas L."/>
            <person name="Rohde M."/>
            <person name="Galperin M.Y."/>
            <person name="Jogler C."/>
        </authorList>
    </citation>
    <scope>NUCLEOTIDE SEQUENCE [LARGE SCALE GENOMIC DNA]</scope>
    <source>
        <strain evidence="1 2">Mal4</strain>
    </source>
</reference>
<dbReference type="AlphaFoldDB" id="A0A517Z0U0"/>
<dbReference type="PANTHER" id="PTHR43861">
    <property type="entry name" value="TRANS-ACONITATE 2-METHYLTRANSFERASE-RELATED"/>
    <property type="match status" value="1"/>
</dbReference>
<dbReference type="Proteomes" id="UP000320496">
    <property type="component" value="Chromosome"/>
</dbReference>
<dbReference type="InterPro" id="IPR029063">
    <property type="entry name" value="SAM-dependent_MTases_sf"/>
</dbReference>
<organism evidence="1 2">
    <name type="scientific">Maioricimonas rarisocia</name>
    <dbReference type="NCBI Taxonomy" id="2528026"/>
    <lineage>
        <taxon>Bacteria</taxon>
        <taxon>Pseudomonadati</taxon>
        <taxon>Planctomycetota</taxon>
        <taxon>Planctomycetia</taxon>
        <taxon>Planctomycetales</taxon>
        <taxon>Planctomycetaceae</taxon>
        <taxon>Maioricimonas</taxon>
    </lineage>
</organism>
<dbReference type="Gene3D" id="3.40.50.150">
    <property type="entry name" value="Vaccinia Virus protein VP39"/>
    <property type="match status" value="1"/>
</dbReference>
<protein>
    <submittedName>
        <fullName evidence="1">Ubiquinone biosynthesis O-methyltransferase</fullName>
        <ecNumber evidence="1">2.1.1.222</ecNumber>
    </submittedName>
</protein>
<dbReference type="GO" id="GO:0102208">
    <property type="term" value="F:2-polyprenyl-6-hydroxyphenol methylase activity"/>
    <property type="evidence" value="ECO:0007669"/>
    <property type="project" value="UniProtKB-EC"/>
</dbReference>
<evidence type="ECO:0000313" key="2">
    <source>
        <dbReference type="Proteomes" id="UP000320496"/>
    </source>
</evidence>
<keyword evidence="1" id="KW-0489">Methyltransferase</keyword>
<proteinExistence type="predicted"/>
<sequence>MPANHQPVPCDLCGNRKPTPFLEATDQKTGDPEHRLYLARCERCELVYLSPRPDPDVAESYFRAVYTGEKTGGRFTTYYHDEEIIRAKNEARLDWCLRDFDTAPQNLKVLDVGAGRGHFVKVAADRGCKAVGVELDQAACDYGRGHYDVEMICATLETSQLTPESFDVVTMWDLIEHVESPTSVVQQAVRLLKPGGKLVVRTGNVDSWVFARSPQQWDMLFSGHTYYFSPTTLGGILEKCGLEGFHVVNAKKIDPVAPRNGKPKKQTRSLTERIAALLRDPRRLMNLPHSISDEVRFYRFKRRFPSTWSTSIMLAEARTPARSVSAAGIEQSATSEN</sequence>
<dbReference type="OrthoDB" id="2577067at2"/>
<dbReference type="PANTHER" id="PTHR43861:SF6">
    <property type="entry name" value="METHYLTRANSFERASE TYPE 11"/>
    <property type="match status" value="1"/>
</dbReference>
<keyword evidence="1" id="KW-0830">Ubiquinone</keyword>
<keyword evidence="2" id="KW-1185">Reference proteome</keyword>
<dbReference type="GO" id="GO:0032259">
    <property type="term" value="P:methylation"/>
    <property type="evidence" value="ECO:0007669"/>
    <property type="project" value="UniProtKB-KW"/>
</dbReference>
<dbReference type="RefSeq" id="WP_145366799.1">
    <property type="nucleotide sequence ID" value="NZ_CP036275.1"/>
</dbReference>
<keyword evidence="1" id="KW-0808">Transferase</keyword>
<accession>A0A517Z0U0</accession>
<name>A0A517Z0U0_9PLAN</name>
<evidence type="ECO:0000313" key="1">
    <source>
        <dbReference type="EMBL" id="QDU36097.1"/>
    </source>
</evidence>